<dbReference type="SUPFAM" id="SSF109604">
    <property type="entry name" value="HD-domain/PDEase-like"/>
    <property type="match status" value="1"/>
</dbReference>
<gene>
    <name evidence="3" type="primary">yfbR</name>
    <name evidence="3" type="ORF">IAB16_00685</name>
</gene>
<dbReference type="CDD" id="cd00077">
    <property type="entry name" value="HDc"/>
    <property type="match status" value="1"/>
</dbReference>
<dbReference type="EC" id="3.1.3.89" evidence="3"/>
<dbReference type="InterPro" id="IPR039356">
    <property type="entry name" value="YfbR/HDDC2"/>
</dbReference>
<evidence type="ECO:0000313" key="3">
    <source>
        <dbReference type="EMBL" id="MBO8423528.1"/>
    </source>
</evidence>
<sequence length="193" mass="21835">MAKNNFFAYLNRMKYIERWSLMHSTVKENVMEHSEQVAQIAHALATINNVVYGGSVNADRCVTLAVFHEASEVITGDLPTPIKYYNNEIKVAYKGLEGVANEKLLTMLPEEMRERYRAAISPDAASEEYRIVKAADRLAAYIKCVEEMKSGNKEFAKALKTIEADIKAIGMPEAEYFVKNFLPGFRLTLDELD</sequence>
<accession>A0A940DG04</accession>
<dbReference type="EMBL" id="JADINF010000017">
    <property type="protein sequence ID" value="MBO8423528.1"/>
    <property type="molecule type" value="Genomic_DNA"/>
</dbReference>
<reference evidence="3" key="1">
    <citation type="submission" date="2020-10" db="EMBL/GenBank/DDBJ databases">
        <authorList>
            <person name="Gilroy R."/>
        </authorList>
    </citation>
    <scope>NUCLEOTIDE SEQUENCE</scope>
    <source>
        <strain evidence="3">517</strain>
    </source>
</reference>
<dbReference type="Proteomes" id="UP000727857">
    <property type="component" value="Unassembled WGS sequence"/>
</dbReference>
<dbReference type="PANTHER" id="PTHR11845:SF13">
    <property type="entry name" value="5'-DEOXYNUCLEOTIDASE HDDC2"/>
    <property type="match status" value="1"/>
</dbReference>
<dbReference type="Pfam" id="PF12917">
    <property type="entry name" value="YfbR-like"/>
    <property type="match status" value="1"/>
</dbReference>
<dbReference type="SMART" id="SM00471">
    <property type="entry name" value="HDc"/>
    <property type="match status" value="1"/>
</dbReference>
<dbReference type="AlphaFoldDB" id="A0A940DG04"/>
<protein>
    <submittedName>
        <fullName evidence="3">5'-deoxynucleotidase</fullName>
        <ecNumber evidence="3">3.1.3.89</ecNumber>
    </submittedName>
</protein>
<name>A0A940DG04_9FIRM</name>
<dbReference type="InterPro" id="IPR003607">
    <property type="entry name" value="HD/PDEase_dom"/>
</dbReference>
<reference evidence="3" key="2">
    <citation type="journal article" date="2021" name="PeerJ">
        <title>Extensive microbial diversity within the chicken gut microbiome revealed by metagenomics and culture.</title>
        <authorList>
            <person name="Gilroy R."/>
            <person name="Ravi A."/>
            <person name="Getino M."/>
            <person name="Pursley I."/>
            <person name="Horton D.L."/>
            <person name="Alikhan N.F."/>
            <person name="Baker D."/>
            <person name="Gharbi K."/>
            <person name="Hall N."/>
            <person name="Watson M."/>
            <person name="Adriaenssens E.M."/>
            <person name="Foster-Nyarko E."/>
            <person name="Jarju S."/>
            <person name="Secka A."/>
            <person name="Antonio M."/>
            <person name="Oren A."/>
            <person name="Chaudhuri R.R."/>
            <person name="La Ragione R."/>
            <person name="Hildebrand F."/>
            <person name="Pallen M.J."/>
        </authorList>
    </citation>
    <scope>NUCLEOTIDE SEQUENCE</scope>
    <source>
        <strain evidence="3">517</strain>
    </source>
</reference>
<dbReference type="PANTHER" id="PTHR11845">
    <property type="entry name" value="5'-DEOXYNUCLEOTIDASE HDDC2"/>
    <property type="match status" value="1"/>
</dbReference>
<dbReference type="GO" id="GO:0002953">
    <property type="term" value="F:5'-deoxynucleotidase activity"/>
    <property type="evidence" value="ECO:0007669"/>
    <property type="project" value="UniProtKB-EC"/>
</dbReference>
<dbReference type="NCBIfam" id="NF003009">
    <property type="entry name" value="PRK03826.1"/>
    <property type="match status" value="1"/>
</dbReference>
<keyword evidence="1 3" id="KW-0378">Hydrolase</keyword>
<evidence type="ECO:0000313" key="4">
    <source>
        <dbReference type="Proteomes" id="UP000727857"/>
    </source>
</evidence>
<dbReference type="GO" id="GO:0005737">
    <property type="term" value="C:cytoplasm"/>
    <property type="evidence" value="ECO:0007669"/>
    <property type="project" value="TreeGrafter"/>
</dbReference>
<organism evidence="3 4">
    <name type="scientific">Candidatus Stercoripulliclostridium pullicola</name>
    <dbReference type="NCBI Taxonomy" id="2840953"/>
    <lineage>
        <taxon>Bacteria</taxon>
        <taxon>Bacillati</taxon>
        <taxon>Bacillota</taxon>
        <taxon>Clostridia</taxon>
        <taxon>Eubacteriales</taxon>
        <taxon>Candidatus Stercoripulliclostridium</taxon>
    </lineage>
</organism>
<evidence type="ECO:0000256" key="1">
    <source>
        <dbReference type="ARBA" id="ARBA00022801"/>
    </source>
</evidence>
<proteinExistence type="predicted"/>
<evidence type="ECO:0000259" key="2">
    <source>
        <dbReference type="SMART" id="SM00471"/>
    </source>
</evidence>
<dbReference type="Gene3D" id="1.10.3210.10">
    <property type="entry name" value="Hypothetical protein af1432"/>
    <property type="match status" value="1"/>
</dbReference>
<comment type="caution">
    <text evidence="3">The sequence shown here is derived from an EMBL/GenBank/DDBJ whole genome shotgun (WGS) entry which is preliminary data.</text>
</comment>
<feature type="domain" description="HD/PDEase" evidence="2">
    <location>
        <begin position="26"/>
        <end position="150"/>
    </location>
</feature>